<dbReference type="Gene3D" id="3.40.190.10">
    <property type="entry name" value="Periplasmic binding protein-like II"/>
    <property type="match status" value="2"/>
</dbReference>
<evidence type="ECO:0000313" key="8">
    <source>
        <dbReference type="Proteomes" id="UP000316968"/>
    </source>
</evidence>
<keyword evidence="3" id="KW-0472">Membrane</keyword>
<keyword evidence="4" id="KW-0564">Palmitate</keyword>
<dbReference type="Proteomes" id="UP000316968">
    <property type="component" value="Chromosome"/>
</dbReference>
<protein>
    <submittedName>
        <fullName evidence="7">Extracellular solute-binding protein</fullName>
    </submittedName>
</protein>
<dbReference type="RefSeq" id="WP_141447527.1">
    <property type="nucleotide sequence ID" value="NZ_CBCSAZ010000002.1"/>
</dbReference>
<gene>
    <name evidence="7" type="ORF">FFV09_09020</name>
</gene>
<dbReference type="PANTHER" id="PTHR43649:SF33">
    <property type="entry name" value="POLYGALACTURONAN_RHAMNOGALACTURONAN-BINDING PROTEIN YTCQ"/>
    <property type="match status" value="1"/>
</dbReference>
<accession>A0A4Y6UTI8</accession>
<keyword evidence="1" id="KW-1003">Cell membrane</keyword>
<evidence type="ECO:0000256" key="5">
    <source>
        <dbReference type="ARBA" id="ARBA00023288"/>
    </source>
</evidence>
<dbReference type="PANTHER" id="PTHR43649">
    <property type="entry name" value="ARABINOSE-BINDING PROTEIN-RELATED"/>
    <property type="match status" value="1"/>
</dbReference>
<dbReference type="EMBL" id="CP041217">
    <property type="protein sequence ID" value="QDH20979.1"/>
    <property type="molecule type" value="Genomic_DNA"/>
</dbReference>
<name>A0A4Y6UTI8_SACBS</name>
<reference evidence="7 8" key="1">
    <citation type="submission" date="2019-06" db="EMBL/GenBank/DDBJ databases">
        <title>Saccharibacillus brassicae sp. nov., an endophytic bacterium isolated from Chinese cabbage seeds (Brassica pekinensis).</title>
        <authorList>
            <person name="Jiang L."/>
            <person name="Lee J."/>
            <person name="Kim S.W."/>
        </authorList>
    </citation>
    <scope>NUCLEOTIDE SEQUENCE [LARGE SCALE GENOMIC DNA]</scope>
    <source>
        <strain evidence="8">KCTC 43072 / ATSA2</strain>
    </source>
</reference>
<sequence>MAKWSRLLGAACLSGVLLMLTACGNGQSADGKVHIEFFQNKPEAKGSFDKLIAKFNEENPDIVVTQTNPPDAETVLMTRVVKNDVPDVIGMGATDTYSVLGQSEIFADLAGEPFLDRINPRYMQMLNDLTGEEAITGIPYAANADGIMYNRKIFEELNLDVPKTWDEFMDTAQKIQDAGITPFYLTYKDDWTTNLLFNALAPNIAGIDFFLERRDDKVTFADPVMREVAEKALAVLPYGTNDNFGRTYADGNRAFANGEAAMYIQGSWAIPEIRKANADIDLGFFATPTGDDAESNNLVSGVDTLLAVAESTDHREESMKFIEFLIADENISQYIKEQTAFSAVEGIDQNDPAVAELQPYFDSGRLVDFADHYIPAAVQLNSLVQEFLQRGDVDAFLKRLDSEWTKVANRRS</sequence>
<keyword evidence="5" id="KW-0449">Lipoprotein</keyword>
<dbReference type="AlphaFoldDB" id="A0A4Y6UTI8"/>
<feature type="chain" id="PRO_5039203145" evidence="6">
    <location>
        <begin position="29"/>
        <end position="412"/>
    </location>
</feature>
<organism evidence="7 8">
    <name type="scientific">Saccharibacillus brassicae</name>
    <dbReference type="NCBI Taxonomy" id="2583377"/>
    <lineage>
        <taxon>Bacteria</taxon>
        <taxon>Bacillati</taxon>
        <taxon>Bacillota</taxon>
        <taxon>Bacilli</taxon>
        <taxon>Bacillales</taxon>
        <taxon>Paenibacillaceae</taxon>
        <taxon>Saccharibacillus</taxon>
    </lineage>
</organism>
<dbReference type="Pfam" id="PF01547">
    <property type="entry name" value="SBP_bac_1"/>
    <property type="match status" value="1"/>
</dbReference>
<evidence type="ECO:0000256" key="1">
    <source>
        <dbReference type="ARBA" id="ARBA00022475"/>
    </source>
</evidence>
<proteinExistence type="predicted"/>
<dbReference type="InterPro" id="IPR006059">
    <property type="entry name" value="SBP"/>
</dbReference>
<evidence type="ECO:0000256" key="2">
    <source>
        <dbReference type="ARBA" id="ARBA00022729"/>
    </source>
</evidence>
<evidence type="ECO:0000313" key="7">
    <source>
        <dbReference type="EMBL" id="QDH20979.1"/>
    </source>
</evidence>
<dbReference type="KEGG" id="saca:FFV09_09020"/>
<dbReference type="PROSITE" id="PS51257">
    <property type="entry name" value="PROKAR_LIPOPROTEIN"/>
    <property type="match status" value="1"/>
</dbReference>
<keyword evidence="2 6" id="KW-0732">Signal</keyword>
<dbReference type="SUPFAM" id="SSF53850">
    <property type="entry name" value="Periplasmic binding protein-like II"/>
    <property type="match status" value="1"/>
</dbReference>
<feature type="signal peptide" evidence="6">
    <location>
        <begin position="1"/>
        <end position="28"/>
    </location>
</feature>
<evidence type="ECO:0000256" key="4">
    <source>
        <dbReference type="ARBA" id="ARBA00023139"/>
    </source>
</evidence>
<evidence type="ECO:0000256" key="3">
    <source>
        <dbReference type="ARBA" id="ARBA00023136"/>
    </source>
</evidence>
<keyword evidence="8" id="KW-1185">Reference proteome</keyword>
<dbReference type="OrthoDB" id="9798191at2"/>
<evidence type="ECO:0000256" key="6">
    <source>
        <dbReference type="SAM" id="SignalP"/>
    </source>
</evidence>
<dbReference type="InterPro" id="IPR050490">
    <property type="entry name" value="Bact_solute-bd_prot1"/>
</dbReference>